<protein>
    <submittedName>
        <fullName evidence="1">Gag-pol polyprotein</fullName>
    </submittedName>
</protein>
<feature type="non-terminal residue" evidence="1">
    <location>
        <position position="158"/>
    </location>
</feature>
<dbReference type="Proteomes" id="UP000265520">
    <property type="component" value="Unassembled WGS sequence"/>
</dbReference>
<comment type="caution">
    <text evidence="1">The sequence shown here is derived from an EMBL/GenBank/DDBJ whole genome shotgun (WGS) entry which is preliminary data.</text>
</comment>
<name>A0A392QIZ8_9FABA</name>
<evidence type="ECO:0000313" key="1">
    <source>
        <dbReference type="EMBL" id="MCI23516.1"/>
    </source>
</evidence>
<reference evidence="1 2" key="1">
    <citation type="journal article" date="2018" name="Front. Plant Sci.">
        <title>Red Clover (Trifolium pratense) and Zigzag Clover (T. medium) - A Picture of Genomic Similarities and Differences.</title>
        <authorList>
            <person name="Dluhosova J."/>
            <person name="Istvanek J."/>
            <person name="Nedelnik J."/>
            <person name="Repkova J."/>
        </authorList>
    </citation>
    <scope>NUCLEOTIDE SEQUENCE [LARGE SCALE GENOMIC DNA]</scope>
    <source>
        <strain evidence="2">cv. 10/8</strain>
        <tissue evidence="1">Leaf</tissue>
    </source>
</reference>
<keyword evidence="2" id="KW-1185">Reference proteome</keyword>
<organism evidence="1 2">
    <name type="scientific">Trifolium medium</name>
    <dbReference type="NCBI Taxonomy" id="97028"/>
    <lineage>
        <taxon>Eukaryota</taxon>
        <taxon>Viridiplantae</taxon>
        <taxon>Streptophyta</taxon>
        <taxon>Embryophyta</taxon>
        <taxon>Tracheophyta</taxon>
        <taxon>Spermatophyta</taxon>
        <taxon>Magnoliopsida</taxon>
        <taxon>eudicotyledons</taxon>
        <taxon>Gunneridae</taxon>
        <taxon>Pentapetalae</taxon>
        <taxon>rosids</taxon>
        <taxon>fabids</taxon>
        <taxon>Fabales</taxon>
        <taxon>Fabaceae</taxon>
        <taxon>Papilionoideae</taxon>
        <taxon>50 kb inversion clade</taxon>
        <taxon>NPAAA clade</taxon>
        <taxon>Hologalegina</taxon>
        <taxon>IRL clade</taxon>
        <taxon>Trifolieae</taxon>
        <taxon>Trifolium</taxon>
    </lineage>
</organism>
<proteinExistence type="predicted"/>
<dbReference type="AlphaFoldDB" id="A0A392QIZ8"/>
<sequence length="158" mass="18619">MLYKDDDHIEGLHKADGRLEEILEKNVLKPRCIGLSYENVNKYKNYNPDLMYTQPNSTQTAKVPKQKFPHSKQHQGTRFRGKSHHWVCHYCGRKGHIRPFCYKLYMYPERKPQPRPEPVQILTKKEWNSKSEEAEAVPNIDEVCLIAHTSLRVSSRED</sequence>
<accession>A0A392QIZ8</accession>
<dbReference type="EMBL" id="LXQA010136498">
    <property type="protein sequence ID" value="MCI23516.1"/>
    <property type="molecule type" value="Genomic_DNA"/>
</dbReference>
<evidence type="ECO:0000313" key="2">
    <source>
        <dbReference type="Proteomes" id="UP000265520"/>
    </source>
</evidence>